<name>A0ACC1IQU1_9FUNG</name>
<keyword evidence="2" id="KW-1185">Reference proteome</keyword>
<reference evidence="1" key="1">
    <citation type="submission" date="2022-07" db="EMBL/GenBank/DDBJ databases">
        <title>Phylogenomic reconstructions and comparative analyses of Kickxellomycotina fungi.</title>
        <authorList>
            <person name="Reynolds N.K."/>
            <person name="Stajich J.E."/>
            <person name="Barry K."/>
            <person name="Grigoriev I.V."/>
            <person name="Crous P."/>
            <person name="Smith M.E."/>
        </authorList>
    </citation>
    <scope>NUCLEOTIDE SEQUENCE</scope>
    <source>
        <strain evidence="1">Benny 63K</strain>
    </source>
</reference>
<proteinExistence type="predicted"/>
<evidence type="ECO:0000313" key="2">
    <source>
        <dbReference type="Proteomes" id="UP001150581"/>
    </source>
</evidence>
<accession>A0ACC1IQU1</accession>
<evidence type="ECO:0000313" key="1">
    <source>
        <dbReference type="EMBL" id="KAJ1899153.1"/>
    </source>
</evidence>
<organism evidence="1 2">
    <name type="scientific">Kickxella alabastrina</name>
    <dbReference type="NCBI Taxonomy" id="61397"/>
    <lineage>
        <taxon>Eukaryota</taxon>
        <taxon>Fungi</taxon>
        <taxon>Fungi incertae sedis</taxon>
        <taxon>Zoopagomycota</taxon>
        <taxon>Kickxellomycotina</taxon>
        <taxon>Kickxellomycetes</taxon>
        <taxon>Kickxellales</taxon>
        <taxon>Kickxellaceae</taxon>
        <taxon>Kickxella</taxon>
    </lineage>
</organism>
<comment type="caution">
    <text evidence="1">The sequence shown here is derived from an EMBL/GenBank/DDBJ whole genome shotgun (WGS) entry which is preliminary data.</text>
</comment>
<dbReference type="EMBL" id="JANBPG010000177">
    <property type="protein sequence ID" value="KAJ1899153.1"/>
    <property type="molecule type" value="Genomic_DNA"/>
</dbReference>
<dbReference type="Proteomes" id="UP001150581">
    <property type="component" value="Unassembled WGS sequence"/>
</dbReference>
<sequence length="478" mass="51193">MSSARRLSSTDPMRTRSGSQVGPTVGHAVEVQGSRGTVRFSGTTEFGPGNWVGIELEGPTGKNDGSVQGKRYFECAPGHGVFVRPSQVKVLTSSGGGAADAGGTRATIHGTEVSPLGGGENRLLRTPQVGARRATLAPPTARAGSMRPSASLVAPTRRVSEALGPRRATVAAAAPDTKAEPPQAPLAPEEVEIEAEVEAEPEAEDTSGAMQVDEPARMAYQPALSMDESSAQGGSASASASAPSLHAQTVSMKEFEELRLKYRFLEQKRSEDRQRIQEADAVRAEAEQALRARDRLAAKVQTLQEEARALRARTKQFESEHSDLEARAAELADAMEMQTVDREMAEERAESLALEAAALREQLDETTTSLEVYRAADGNGALADVQLRAQNERLTGALLKLRDQTSETEAQLAQRVRALEREAALASDVAEEAERLRVRADAAEAQVEDLRERLDEALGADELIEDLSARNLDLGARV</sequence>
<feature type="non-terminal residue" evidence="1">
    <location>
        <position position="478"/>
    </location>
</feature>
<gene>
    <name evidence="1" type="ORF">LPJ66_002301</name>
</gene>
<protein>
    <submittedName>
        <fullName evidence="1">Uncharacterized protein</fullName>
    </submittedName>
</protein>